<dbReference type="Proteomes" id="UP000233786">
    <property type="component" value="Unassembled WGS sequence"/>
</dbReference>
<comment type="caution">
    <text evidence="2">The sequence shown here is derived from an EMBL/GenBank/DDBJ whole genome shotgun (WGS) entry which is preliminary data.</text>
</comment>
<sequence>MSPSGSYDFPKDSQPRRLSMYSMSYRQYWRWQSSALGRSEFRRKTVFVREQGQTALPSVIRPRSTRADRHR</sequence>
<feature type="region of interest" description="Disordered" evidence="1">
    <location>
        <begin position="52"/>
        <end position="71"/>
    </location>
</feature>
<gene>
    <name evidence="2" type="ORF">A8926_0665</name>
</gene>
<reference evidence="2" key="1">
    <citation type="submission" date="2017-12" db="EMBL/GenBank/DDBJ databases">
        <title>Sequencing the genomes of 1000 Actinobacteria strains.</title>
        <authorList>
            <person name="Klenk H.-P."/>
        </authorList>
    </citation>
    <scope>NUCLEOTIDE SEQUENCE [LARGE SCALE GENOMIC DNA]</scope>
    <source>
        <strain evidence="2">DSM 44228</strain>
    </source>
</reference>
<evidence type="ECO:0000313" key="3">
    <source>
        <dbReference type="Proteomes" id="UP000233786"/>
    </source>
</evidence>
<evidence type="ECO:0000256" key="1">
    <source>
        <dbReference type="SAM" id="MobiDB-lite"/>
    </source>
</evidence>
<evidence type="ECO:0000313" key="2">
    <source>
        <dbReference type="EMBL" id="PKW13156.1"/>
    </source>
</evidence>
<accession>A0A2N3XR37</accession>
<dbReference type="EMBL" id="PJNB01000001">
    <property type="protein sequence ID" value="PKW13156.1"/>
    <property type="molecule type" value="Genomic_DNA"/>
</dbReference>
<organism evidence="2 3">
    <name type="scientific">Saccharopolyspora spinosa</name>
    <dbReference type="NCBI Taxonomy" id="60894"/>
    <lineage>
        <taxon>Bacteria</taxon>
        <taxon>Bacillati</taxon>
        <taxon>Actinomycetota</taxon>
        <taxon>Actinomycetes</taxon>
        <taxon>Pseudonocardiales</taxon>
        <taxon>Pseudonocardiaceae</taxon>
        <taxon>Saccharopolyspora</taxon>
    </lineage>
</organism>
<protein>
    <submittedName>
        <fullName evidence="2">Uncharacterized protein</fullName>
    </submittedName>
</protein>
<dbReference type="AlphaFoldDB" id="A0A2N3XR37"/>
<name>A0A2N3XR37_SACSN</name>
<keyword evidence="3" id="KW-1185">Reference proteome</keyword>
<proteinExistence type="predicted"/>